<evidence type="ECO:0000313" key="4">
    <source>
        <dbReference type="EMBL" id="KAJ4253439.1"/>
    </source>
</evidence>
<dbReference type="AlphaFoldDB" id="A0A9W8RVL0"/>
<gene>
    <name evidence="4" type="ORF">NW762_010597</name>
</gene>
<organism evidence="4 5">
    <name type="scientific">Fusarium torreyae</name>
    <dbReference type="NCBI Taxonomy" id="1237075"/>
    <lineage>
        <taxon>Eukaryota</taxon>
        <taxon>Fungi</taxon>
        <taxon>Dikarya</taxon>
        <taxon>Ascomycota</taxon>
        <taxon>Pezizomycotina</taxon>
        <taxon>Sordariomycetes</taxon>
        <taxon>Hypocreomycetidae</taxon>
        <taxon>Hypocreales</taxon>
        <taxon>Nectriaceae</taxon>
        <taxon>Fusarium</taxon>
    </lineage>
</organism>
<dbReference type="PANTHER" id="PTHR11820:SF100">
    <property type="entry name" value="FUMARYLACETOACETATE HYDROLASE FAMILY PROTEIN (AFU_ORTHOLOGUE AFUA_4G01490)"/>
    <property type="match status" value="1"/>
</dbReference>
<sequence>MPIPWKRLIRFIASDGRVLYGEPLLPSPNFDLGQDLGDVKLEAKVIQGQDIYDTTGATQVTDEVVVVKKILGPVTSRDVPVPMPQETPRLPMLTVREANRKPPPFPSMFCKPARSIIGPNESVIIPKIAQDSQADYEGELCVIIGKDTKDVSEGEALSYVAAYTVGNDISSRKLQRDPKLAGSVPQWCFSKGFDTFAPLGPVLVAASEIPDPSSLRLQTRINDELRQDTGIDDLVFDIPRLISYLSTGTTLEKGSVIMTGTPGGVGAGLDPPQYLQPGTQMKVFVSEIGTLTNTVEFA</sequence>
<accession>A0A9W8RVL0</accession>
<dbReference type="GO" id="GO:0006107">
    <property type="term" value="P:oxaloacetate metabolic process"/>
    <property type="evidence" value="ECO:0007669"/>
    <property type="project" value="UniProtKB-ARBA"/>
</dbReference>
<dbReference type="Proteomes" id="UP001152049">
    <property type="component" value="Unassembled WGS sequence"/>
</dbReference>
<dbReference type="PANTHER" id="PTHR11820">
    <property type="entry name" value="ACYLPYRUVASE"/>
    <property type="match status" value="1"/>
</dbReference>
<reference evidence="4" key="1">
    <citation type="submission" date="2022-09" db="EMBL/GenBank/DDBJ databases">
        <title>Fusarium specimens isolated from Avocado Roots.</title>
        <authorList>
            <person name="Stajich J."/>
            <person name="Roper C."/>
            <person name="Heimlech-Rivalta G."/>
        </authorList>
    </citation>
    <scope>NUCLEOTIDE SEQUENCE</scope>
    <source>
        <strain evidence="4">CF00136</strain>
    </source>
</reference>
<proteinExistence type="inferred from homology"/>
<dbReference type="FunFam" id="3.90.850.10:FF:000002">
    <property type="entry name" value="2-hydroxyhepta-2,4-diene-1,7-dioate isomerase"/>
    <property type="match status" value="1"/>
</dbReference>
<dbReference type="InterPro" id="IPR011234">
    <property type="entry name" value="Fumarylacetoacetase-like_C"/>
</dbReference>
<keyword evidence="2" id="KW-0479">Metal-binding</keyword>
<dbReference type="Gene3D" id="3.90.850.10">
    <property type="entry name" value="Fumarylacetoacetase-like, C-terminal domain"/>
    <property type="match status" value="1"/>
</dbReference>
<comment type="similarity">
    <text evidence="1">Belongs to the FAH family.</text>
</comment>
<dbReference type="SUPFAM" id="SSF56529">
    <property type="entry name" value="FAH"/>
    <property type="match status" value="1"/>
</dbReference>
<dbReference type="Pfam" id="PF01557">
    <property type="entry name" value="FAA_hydrolase"/>
    <property type="match status" value="1"/>
</dbReference>
<name>A0A9W8RVL0_9HYPO</name>
<keyword evidence="5" id="KW-1185">Reference proteome</keyword>
<protein>
    <recommendedName>
        <fullName evidence="3">Fumarylacetoacetase-like C-terminal domain-containing protein</fullName>
    </recommendedName>
</protein>
<comment type="caution">
    <text evidence="4">The sequence shown here is derived from an EMBL/GenBank/DDBJ whole genome shotgun (WGS) entry which is preliminary data.</text>
</comment>
<evidence type="ECO:0000313" key="5">
    <source>
        <dbReference type="Proteomes" id="UP001152049"/>
    </source>
</evidence>
<dbReference type="EMBL" id="JAOQAZ010000024">
    <property type="protein sequence ID" value="KAJ4253439.1"/>
    <property type="molecule type" value="Genomic_DNA"/>
</dbReference>
<dbReference type="InterPro" id="IPR036663">
    <property type="entry name" value="Fumarylacetoacetase_C_sf"/>
</dbReference>
<evidence type="ECO:0000256" key="2">
    <source>
        <dbReference type="ARBA" id="ARBA00022723"/>
    </source>
</evidence>
<evidence type="ECO:0000259" key="3">
    <source>
        <dbReference type="Pfam" id="PF01557"/>
    </source>
</evidence>
<feature type="domain" description="Fumarylacetoacetase-like C-terminal" evidence="3">
    <location>
        <begin position="98"/>
        <end position="295"/>
    </location>
</feature>
<dbReference type="OrthoDB" id="411064at2759"/>
<dbReference type="GO" id="GO:0046872">
    <property type="term" value="F:metal ion binding"/>
    <property type="evidence" value="ECO:0007669"/>
    <property type="project" value="UniProtKB-KW"/>
</dbReference>
<dbReference type="GO" id="GO:0050163">
    <property type="term" value="F:oxaloacetate tautomerase activity"/>
    <property type="evidence" value="ECO:0007669"/>
    <property type="project" value="UniProtKB-ARBA"/>
</dbReference>
<evidence type="ECO:0000256" key="1">
    <source>
        <dbReference type="ARBA" id="ARBA00010211"/>
    </source>
</evidence>